<proteinExistence type="predicted"/>
<name>A0A3M7P3E1_BRAPC</name>
<evidence type="ECO:0000313" key="1">
    <source>
        <dbReference type="EMBL" id="RMZ93523.1"/>
    </source>
</evidence>
<gene>
    <name evidence="1" type="ORF">BpHYR1_019311</name>
</gene>
<organism evidence="1 2">
    <name type="scientific">Brachionus plicatilis</name>
    <name type="common">Marine rotifer</name>
    <name type="synonym">Brachionus muelleri</name>
    <dbReference type="NCBI Taxonomy" id="10195"/>
    <lineage>
        <taxon>Eukaryota</taxon>
        <taxon>Metazoa</taxon>
        <taxon>Spiralia</taxon>
        <taxon>Gnathifera</taxon>
        <taxon>Rotifera</taxon>
        <taxon>Eurotatoria</taxon>
        <taxon>Monogononta</taxon>
        <taxon>Pseudotrocha</taxon>
        <taxon>Ploima</taxon>
        <taxon>Brachionidae</taxon>
        <taxon>Brachionus</taxon>
    </lineage>
</organism>
<accession>A0A3M7P3E1</accession>
<dbReference type="Proteomes" id="UP000276133">
    <property type="component" value="Unassembled WGS sequence"/>
</dbReference>
<sequence length="106" mass="12338">MRCENGTRWSSSYLMLESFYKAYEKDAFSRDNPCQVSKNKILSYLKVLHPMYSISLMSQRTDWHIGDVIPSLIVLINGSDESSETGERKKLVKELKKELINRFNLS</sequence>
<dbReference type="AlphaFoldDB" id="A0A3M7P3E1"/>
<dbReference type="EMBL" id="REGN01013747">
    <property type="protein sequence ID" value="RMZ93523.1"/>
    <property type="molecule type" value="Genomic_DNA"/>
</dbReference>
<keyword evidence="2" id="KW-1185">Reference proteome</keyword>
<protein>
    <submittedName>
        <fullName evidence="1">Uncharacterized protein</fullName>
    </submittedName>
</protein>
<comment type="caution">
    <text evidence="1">The sequence shown here is derived from an EMBL/GenBank/DDBJ whole genome shotgun (WGS) entry which is preliminary data.</text>
</comment>
<evidence type="ECO:0000313" key="2">
    <source>
        <dbReference type="Proteomes" id="UP000276133"/>
    </source>
</evidence>
<reference evidence="1 2" key="1">
    <citation type="journal article" date="2018" name="Sci. Rep.">
        <title>Genomic signatures of local adaptation to the degree of environmental predictability in rotifers.</title>
        <authorList>
            <person name="Franch-Gras L."/>
            <person name="Hahn C."/>
            <person name="Garcia-Roger E.M."/>
            <person name="Carmona M.J."/>
            <person name="Serra M."/>
            <person name="Gomez A."/>
        </authorList>
    </citation>
    <scope>NUCLEOTIDE SEQUENCE [LARGE SCALE GENOMIC DNA]</scope>
    <source>
        <strain evidence="1">HYR1</strain>
    </source>
</reference>